<evidence type="ECO:0000256" key="1">
    <source>
        <dbReference type="SAM" id="Phobius"/>
    </source>
</evidence>
<gene>
    <name evidence="2" type="ORF">GV828_02495</name>
</gene>
<keyword evidence="1" id="KW-0812">Transmembrane</keyword>
<feature type="transmembrane region" description="Helical" evidence="1">
    <location>
        <begin position="98"/>
        <end position="116"/>
    </location>
</feature>
<proteinExistence type="predicted"/>
<name>A0ABW9Z5T0_9FLAO</name>
<keyword evidence="3" id="KW-1185">Reference proteome</keyword>
<organism evidence="2 3">
    <name type="scientific">Flavobacterium ichthyis</name>
    <dbReference type="NCBI Taxonomy" id="2698827"/>
    <lineage>
        <taxon>Bacteria</taxon>
        <taxon>Pseudomonadati</taxon>
        <taxon>Bacteroidota</taxon>
        <taxon>Flavobacteriia</taxon>
        <taxon>Flavobacteriales</taxon>
        <taxon>Flavobacteriaceae</taxon>
        <taxon>Flavobacterium</taxon>
    </lineage>
</organism>
<protein>
    <submittedName>
        <fullName evidence="2">Uncharacterized protein</fullName>
    </submittedName>
</protein>
<dbReference type="RefSeq" id="WP_166535887.1">
    <property type="nucleotide sequence ID" value="NZ_JAABLM010000002.1"/>
</dbReference>
<evidence type="ECO:0000313" key="2">
    <source>
        <dbReference type="EMBL" id="NBL64066.1"/>
    </source>
</evidence>
<dbReference type="EMBL" id="JAABLM010000002">
    <property type="protein sequence ID" value="NBL64066.1"/>
    <property type="molecule type" value="Genomic_DNA"/>
</dbReference>
<reference evidence="3" key="1">
    <citation type="submission" date="2020-01" db="EMBL/GenBank/DDBJ databases">
        <title>Sphingomonas sp. strain CSW-10.</title>
        <authorList>
            <person name="Chen W.-M."/>
        </authorList>
    </citation>
    <scope>NUCLEOTIDE SEQUENCE [LARGE SCALE GENOMIC DNA]</scope>
    <source>
        <strain evidence="3">NST-5</strain>
    </source>
</reference>
<feature type="transmembrane region" description="Helical" evidence="1">
    <location>
        <begin position="128"/>
        <end position="148"/>
    </location>
</feature>
<keyword evidence="1" id="KW-1133">Transmembrane helix</keyword>
<keyword evidence="1" id="KW-0472">Membrane</keyword>
<evidence type="ECO:0000313" key="3">
    <source>
        <dbReference type="Proteomes" id="UP000798602"/>
    </source>
</evidence>
<sequence length="166" mass="19500">MRLLPKQIWKEEFQYYSDKSVDGLKSEIQQLFDKTKGWNFSVNLTGEFISEYEFKMTPKWQFAIIKSFEREVSYLNGQIFSDEFKRTRVTFTVRPNSIFLIFFFVFPLFGLFTLTTDNIKGDINDARIVGAVFTLTVPALMLVFGHFAKQGIKNRFVKTFDLRPVV</sequence>
<comment type="caution">
    <text evidence="2">The sequence shown here is derived from an EMBL/GenBank/DDBJ whole genome shotgun (WGS) entry which is preliminary data.</text>
</comment>
<dbReference type="Proteomes" id="UP000798602">
    <property type="component" value="Unassembled WGS sequence"/>
</dbReference>
<accession>A0ABW9Z5T0</accession>